<evidence type="ECO:0000256" key="2">
    <source>
        <dbReference type="ARBA" id="ARBA00022692"/>
    </source>
</evidence>
<evidence type="ECO:0000313" key="11">
    <source>
        <dbReference type="Proteomes" id="UP001174909"/>
    </source>
</evidence>
<feature type="compositionally biased region" description="Basic and acidic residues" evidence="6">
    <location>
        <begin position="308"/>
        <end position="321"/>
    </location>
</feature>
<feature type="domain" description="PKD/Chitinase" evidence="9">
    <location>
        <begin position="500"/>
        <end position="589"/>
    </location>
</feature>
<keyword evidence="2 7" id="KW-0812">Transmembrane</keyword>
<evidence type="ECO:0000256" key="6">
    <source>
        <dbReference type="SAM" id="MobiDB-lite"/>
    </source>
</evidence>
<feature type="region of interest" description="Disordered" evidence="6">
    <location>
        <begin position="253"/>
        <end position="281"/>
    </location>
</feature>
<feature type="region of interest" description="Disordered" evidence="6">
    <location>
        <begin position="1097"/>
        <end position="1146"/>
    </location>
</feature>
<evidence type="ECO:0000256" key="7">
    <source>
        <dbReference type="SAM" id="Phobius"/>
    </source>
</evidence>
<comment type="subcellular location">
    <subcellularLocation>
        <location evidence="1">Membrane</location>
    </subcellularLocation>
</comment>
<feature type="domain" description="PKD/Chitinase" evidence="9">
    <location>
        <begin position="403"/>
        <end position="490"/>
    </location>
</feature>
<keyword evidence="4 7" id="KW-0472">Membrane</keyword>
<evidence type="ECO:0000256" key="3">
    <source>
        <dbReference type="ARBA" id="ARBA00022989"/>
    </source>
</evidence>
<feature type="compositionally biased region" description="Polar residues" evidence="6">
    <location>
        <begin position="1135"/>
        <end position="1146"/>
    </location>
</feature>
<evidence type="ECO:0000259" key="9">
    <source>
        <dbReference type="SMART" id="SM00089"/>
    </source>
</evidence>
<keyword evidence="3 7" id="KW-1133">Transmembrane helix</keyword>
<dbReference type="InterPro" id="IPR029865">
    <property type="entry name" value="KIAA0319-like"/>
</dbReference>
<feature type="compositionally biased region" description="Acidic residues" evidence="6">
    <location>
        <begin position="84"/>
        <end position="95"/>
    </location>
</feature>
<feature type="compositionally biased region" description="Polar residues" evidence="6">
    <location>
        <begin position="367"/>
        <end position="397"/>
    </location>
</feature>
<feature type="compositionally biased region" description="Polar residues" evidence="6">
    <location>
        <begin position="253"/>
        <end position="270"/>
    </location>
</feature>
<evidence type="ECO:0000256" key="5">
    <source>
        <dbReference type="ARBA" id="ARBA00023180"/>
    </source>
</evidence>
<dbReference type="PANTHER" id="PTHR46182">
    <property type="entry name" value="FI19480P1"/>
    <property type="match status" value="1"/>
</dbReference>
<keyword evidence="5" id="KW-0325">Glycoprotein</keyword>
<dbReference type="EMBL" id="CASHTH010002580">
    <property type="protein sequence ID" value="CAI8031976.1"/>
    <property type="molecule type" value="Genomic_DNA"/>
</dbReference>
<keyword evidence="11" id="KW-1185">Reference proteome</keyword>
<evidence type="ECO:0000313" key="10">
    <source>
        <dbReference type="EMBL" id="CAI8031976.1"/>
    </source>
</evidence>
<dbReference type="Proteomes" id="UP001174909">
    <property type="component" value="Unassembled WGS sequence"/>
</dbReference>
<feature type="signal peptide" evidence="8">
    <location>
        <begin position="1"/>
        <end position="28"/>
    </location>
</feature>
<dbReference type="InterPro" id="IPR013783">
    <property type="entry name" value="Ig-like_fold"/>
</dbReference>
<comment type="caution">
    <text evidence="10">The sequence shown here is derived from an EMBL/GenBank/DDBJ whole genome shotgun (WGS) entry which is preliminary data.</text>
</comment>
<reference evidence="10" key="1">
    <citation type="submission" date="2023-03" db="EMBL/GenBank/DDBJ databases">
        <authorList>
            <person name="Steffen K."/>
            <person name="Cardenas P."/>
        </authorList>
    </citation>
    <scope>NUCLEOTIDE SEQUENCE</scope>
</reference>
<dbReference type="Pfam" id="PF22352">
    <property type="entry name" value="K319L-like_PKD"/>
    <property type="match status" value="5"/>
</dbReference>
<feature type="region of interest" description="Disordered" evidence="6">
    <location>
        <begin position="300"/>
        <end position="398"/>
    </location>
</feature>
<feature type="chain" id="PRO_5041362368" evidence="8">
    <location>
        <begin position="29"/>
        <end position="1146"/>
    </location>
</feature>
<feature type="compositionally biased region" description="Polar residues" evidence="6">
    <location>
        <begin position="52"/>
        <end position="61"/>
    </location>
</feature>
<accession>A0AA35WX32</accession>
<dbReference type="Gene3D" id="2.60.40.10">
    <property type="entry name" value="Immunoglobulins"/>
    <property type="match status" value="5"/>
</dbReference>
<feature type="domain" description="PKD/Chitinase" evidence="9">
    <location>
        <begin position="595"/>
        <end position="683"/>
    </location>
</feature>
<gene>
    <name evidence="10" type="ORF">GBAR_LOCUS18108</name>
</gene>
<feature type="domain" description="PKD/Chitinase" evidence="9">
    <location>
        <begin position="689"/>
        <end position="785"/>
    </location>
</feature>
<dbReference type="PANTHER" id="PTHR46182:SF2">
    <property type="entry name" value="FI19480P1"/>
    <property type="match status" value="1"/>
</dbReference>
<evidence type="ECO:0000256" key="4">
    <source>
        <dbReference type="ARBA" id="ARBA00023136"/>
    </source>
</evidence>
<proteinExistence type="predicted"/>
<feature type="compositionally biased region" description="Polar residues" evidence="6">
    <location>
        <begin position="1119"/>
        <end position="1128"/>
    </location>
</feature>
<dbReference type="InterPro" id="IPR035986">
    <property type="entry name" value="PKD_dom_sf"/>
</dbReference>
<dbReference type="AlphaFoldDB" id="A0AA35WX32"/>
<dbReference type="CDD" id="cd00146">
    <property type="entry name" value="PKD"/>
    <property type="match status" value="1"/>
</dbReference>
<feature type="region of interest" description="Disordered" evidence="6">
    <location>
        <begin position="32"/>
        <end position="163"/>
    </location>
</feature>
<feature type="domain" description="PKD/Chitinase" evidence="9">
    <location>
        <begin position="795"/>
        <end position="882"/>
    </location>
</feature>
<feature type="transmembrane region" description="Helical" evidence="7">
    <location>
        <begin position="1022"/>
        <end position="1048"/>
    </location>
</feature>
<dbReference type="GO" id="GO:0031410">
    <property type="term" value="C:cytoplasmic vesicle"/>
    <property type="evidence" value="ECO:0007669"/>
    <property type="project" value="TreeGrafter"/>
</dbReference>
<keyword evidence="8" id="KW-0732">Signal</keyword>
<organism evidence="10 11">
    <name type="scientific">Geodia barretti</name>
    <name type="common">Barrett's horny sponge</name>
    <dbReference type="NCBI Taxonomy" id="519541"/>
    <lineage>
        <taxon>Eukaryota</taxon>
        <taxon>Metazoa</taxon>
        <taxon>Porifera</taxon>
        <taxon>Demospongiae</taxon>
        <taxon>Heteroscleromorpha</taxon>
        <taxon>Tetractinellida</taxon>
        <taxon>Astrophorina</taxon>
        <taxon>Geodiidae</taxon>
        <taxon>Geodia</taxon>
    </lineage>
</organism>
<name>A0AA35WX32_GEOBA</name>
<dbReference type="GO" id="GO:0016020">
    <property type="term" value="C:membrane"/>
    <property type="evidence" value="ECO:0007669"/>
    <property type="project" value="UniProtKB-SubCell"/>
</dbReference>
<dbReference type="SUPFAM" id="SSF49299">
    <property type="entry name" value="PKD domain"/>
    <property type="match status" value="3"/>
</dbReference>
<sequence>MADRPRAARAVLLYLLVLCLSLFHVASGFAHPGQRGGPYPPTLPSPRHRTNFPASSNQFRYHQQQQQHDGVNTNNVNPYYDDGYREEDSEAESDDPFSSPQEQDYAAQNLYGDSLPSNPHRNEQGFAPTMPTWQSRVQSPPDGGTPESECSISEKYKNSVPRGRPGEITITRLESNTAAGCMRKCCALGPRDCTFVWVYGGKCMAVSCPPESPELCKPEELDEHDAARMGQTGYYKIIHPLEHNIKSEFENDATVSTPSTDDVMITSPNDGDSPIEGDNDDVMPTEASATTHQSVFAGDQPSQFNWHQSDHETTKTDHEETTTDQSKTIADHEDTTMEATGREGTTTDHGETKVGYSETTTDHSETTLDQTLDNQAGKTQNQDSTDTTKPPLSLSTPHEQDLTIVVSGETDVVLPVNRVQLFASSWPDPPSLDYHWSRVFGPKEGELSGMNDAAVTLSELVPGVYGLRVTATAPSGQFGAEFVNVTVHEEPRENTPPQLVISPSTNYTITLPQSTVIFDASQSRDDKGLENLSFHWQLVAGPIGTTGESNEALLTLNNPQPGQYTYKLTVTDSDGATNGSLVGLKVVPEPDYPPHANAGSDVILKLPNSEVVLNGTRTSDDKPGLKYLWKMLSEQSGIDMEGTDTPYLRVSKLTVGVYLFKLTVTDSAGHTDEGKVTVDVLPEKNDPPEANAGGPYTVRYPETEKILDGSRSTDDYGKGMKYSWTQTSGPRDVILKGTNTSRLVVSKLHIDPAQGSPTIFTFNLTITDYGNLTSTATAHLEYRKDPKILPHVSAGPDLTVALPQNTAILNGSATWDDFGITSYQWSRSDHSPAAGIPLLDSDSKPVLILSDLVNGTYNFTLRVTNGQGVSASDAMVLHVLANPHDRHIIQLHLDADISNFTRADLKDLGKYLSLTLDDYTIQFQGVYESHPHTVVEFYAVDTRTDTFMNVSDAWRKLTENGQDYRVLRYHIVHVDMKECQLSCSDHGTCDKRSRRCHCDTFWMENPFTANTGRQESNCEWSVFYVVLIVIGILFGFGIVFWLSCWCCLRRRNMARTKRRIRYAIHDHSDDAESKRMLTKGQQYIELKEHLGYQQSSLMQSESETEEEVLFDSAKKRRSSSPQMKNNKLNTEKYGKNSSLVNTVIPK</sequence>
<evidence type="ECO:0000256" key="8">
    <source>
        <dbReference type="SAM" id="SignalP"/>
    </source>
</evidence>
<evidence type="ECO:0000256" key="1">
    <source>
        <dbReference type="ARBA" id="ARBA00004370"/>
    </source>
</evidence>
<dbReference type="FunFam" id="2.60.40.10:FF:000061">
    <property type="entry name" value="Dyslexia-associated protein KIAA0319 homolog"/>
    <property type="match status" value="2"/>
</dbReference>
<dbReference type="InterPro" id="IPR022409">
    <property type="entry name" value="PKD/Chitinase_dom"/>
</dbReference>
<dbReference type="SMART" id="SM00089">
    <property type="entry name" value="PKD"/>
    <property type="match status" value="5"/>
</dbReference>
<protein>
    <submittedName>
        <fullName evidence="10">Dyslexia-associated protein KIAA0319-like protein</fullName>
    </submittedName>
</protein>